<reference evidence="4 5" key="1">
    <citation type="submission" date="2019-04" db="EMBL/GenBank/DDBJ databases">
        <authorList>
            <person name="Li Y."/>
            <person name="Wang J."/>
        </authorList>
    </citation>
    <scope>NUCLEOTIDE SEQUENCE [LARGE SCALE GENOMIC DNA]</scope>
    <source>
        <strain evidence="4 5">DSM 14668</strain>
    </source>
</reference>
<dbReference type="PRINTS" id="PR01438">
    <property type="entry name" value="UNVRSLSTRESS"/>
</dbReference>
<dbReference type="GO" id="GO:0005737">
    <property type="term" value="C:cytoplasm"/>
    <property type="evidence" value="ECO:0007669"/>
    <property type="project" value="UniProtKB-SubCell"/>
</dbReference>
<dbReference type="AlphaFoldDB" id="A0A4U1JDU8"/>
<dbReference type="InterPro" id="IPR006016">
    <property type="entry name" value="UspA"/>
</dbReference>
<evidence type="ECO:0000256" key="1">
    <source>
        <dbReference type="ARBA" id="ARBA00008791"/>
    </source>
</evidence>
<accession>A0A4U1JDU8</accession>
<proteinExistence type="inferred from homology"/>
<evidence type="ECO:0000313" key="5">
    <source>
        <dbReference type="Proteomes" id="UP000309215"/>
    </source>
</evidence>
<gene>
    <name evidence="4" type="ORF">E8A74_13505</name>
</gene>
<organism evidence="4 5">
    <name type="scientific">Polyangium fumosum</name>
    <dbReference type="NCBI Taxonomy" id="889272"/>
    <lineage>
        <taxon>Bacteria</taxon>
        <taxon>Pseudomonadati</taxon>
        <taxon>Myxococcota</taxon>
        <taxon>Polyangia</taxon>
        <taxon>Polyangiales</taxon>
        <taxon>Polyangiaceae</taxon>
        <taxon>Polyangium</taxon>
    </lineage>
</organism>
<comment type="caution">
    <text evidence="4">The sequence shown here is derived from an EMBL/GenBank/DDBJ whole genome shotgun (WGS) entry which is preliminary data.</text>
</comment>
<dbReference type="SUPFAM" id="SSF52402">
    <property type="entry name" value="Adenine nucleotide alpha hydrolases-like"/>
    <property type="match status" value="1"/>
</dbReference>
<dbReference type="Pfam" id="PF00582">
    <property type="entry name" value="Usp"/>
    <property type="match status" value="1"/>
</dbReference>
<keyword evidence="2" id="KW-0963">Cytoplasm</keyword>
<sequence>MHRILVGLDASPRAKDVLEAAIDLARRTNSRLILMRAIGIPVELPPEAYALPPASLEGLLEQEALRYVEKELERVPEELRGPVRVAVGTPWQAICQAAKDENVDLIVIGSHGYQGLDRLIGTTAAKVVNHADRSVLVVRHGEKLTS</sequence>
<dbReference type="InterPro" id="IPR006015">
    <property type="entry name" value="Universal_stress_UspA"/>
</dbReference>
<protein>
    <recommendedName>
        <fullName evidence="2">Universal stress protein</fullName>
    </recommendedName>
</protein>
<dbReference type="PIRSF" id="PIRSF006276">
    <property type="entry name" value="UspA"/>
    <property type="match status" value="1"/>
</dbReference>
<dbReference type="EMBL" id="SSMQ01000012">
    <property type="protein sequence ID" value="TKD08806.1"/>
    <property type="molecule type" value="Genomic_DNA"/>
</dbReference>
<evidence type="ECO:0000313" key="4">
    <source>
        <dbReference type="EMBL" id="TKD08806.1"/>
    </source>
</evidence>
<dbReference type="InterPro" id="IPR014729">
    <property type="entry name" value="Rossmann-like_a/b/a_fold"/>
</dbReference>
<dbReference type="Proteomes" id="UP000309215">
    <property type="component" value="Unassembled WGS sequence"/>
</dbReference>
<keyword evidence="5" id="KW-1185">Reference proteome</keyword>
<evidence type="ECO:0000256" key="2">
    <source>
        <dbReference type="PIRNR" id="PIRNR006276"/>
    </source>
</evidence>
<dbReference type="Gene3D" id="3.40.50.620">
    <property type="entry name" value="HUPs"/>
    <property type="match status" value="1"/>
</dbReference>
<dbReference type="OrthoDB" id="9788959at2"/>
<dbReference type="PANTHER" id="PTHR46268:SF6">
    <property type="entry name" value="UNIVERSAL STRESS PROTEIN UP12"/>
    <property type="match status" value="1"/>
</dbReference>
<evidence type="ECO:0000259" key="3">
    <source>
        <dbReference type="Pfam" id="PF00582"/>
    </source>
</evidence>
<feature type="domain" description="UspA" evidence="3">
    <location>
        <begin position="1"/>
        <end position="139"/>
    </location>
</feature>
<dbReference type="RefSeq" id="WP_136929404.1">
    <property type="nucleotide sequence ID" value="NZ_SSMQ01000012.1"/>
</dbReference>
<name>A0A4U1JDU8_9BACT</name>
<comment type="similarity">
    <text evidence="1 2">Belongs to the universal stress protein A family.</text>
</comment>
<comment type="subcellular location">
    <subcellularLocation>
        <location evidence="2">Cytoplasm</location>
    </subcellularLocation>
</comment>
<dbReference type="CDD" id="cd00293">
    <property type="entry name" value="USP-like"/>
    <property type="match status" value="1"/>
</dbReference>
<dbReference type="PANTHER" id="PTHR46268">
    <property type="entry name" value="STRESS RESPONSE PROTEIN NHAX"/>
    <property type="match status" value="1"/>
</dbReference>